<sequence>MKPKVYVETSIISYLTARPSNDLRAAANQNTTIEWWETRRTRFDVFVSEFVIVEAGLGHPDAAARRLAAIADVPELEVTEDARALGKRLISEGPLPTKAEVDAYHIAVAATNGMDYLLTWNCTHIANAAIRSKIEDTCRRSRIEPPIICTPLELMEE</sequence>
<gene>
    <name evidence="2" type="ORF">G3480_06155</name>
</gene>
<comment type="caution">
    <text evidence="2">The sequence shown here is derived from an EMBL/GenBank/DDBJ whole genome shotgun (WGS) entry which is preliminary data.</text>
</comment>
<dbReference type="SUPFAM" id="SSF88723">
    <property type="entry name" value="PIN domain-like"/>
    <property type="match status" value="1"/>
</dbReference>
<dbReference type="RefSeq" id="WP_164652800.1">
    <property type="nucleotide sequence ID" value="NZ_JAAIJR010000018.1"/>
</dbReference>
<dbReference type="Pfam" id="PF01850">
    <property type="entry name" value="PIN"/>
    <property type="match status" value="1"/>
</dbReference>
<dbReference type="EMBL" id="JAAIJR010000018">
    <property type="protein sequence ID" value="NEX19901.1"/>
    <property type="molecule type" value="Genomic_DNA"/>
</dbReference>
<evidence type="ECO:0000313" key="3">
    <source>
        <dbReference type="Proteomes" id="UP000471640"/>
    </source>
</evidence>
<reference evidence="3" key="1">
    <citation type="journal article" date="2020" name="Microbiol. Resour. Announc.">
        <title>Draft Genome Sequences of Thiorhodococcus mannitoliphagus and Thiorhodococcus minor, Purple Sulfur Photosynthetic Bacteria in the Gammaproteobacterial Family Chromatiaceae.</title>
        <authorList>
            <person name="Aviles F.A."/>
            <person name="Meyer T.E."/>
            <person name="Kyndt J.A."/>
        </authorList>
    </citation>
    <scope>NUCLEOTIDE SEQUENCE [LARGE SCALE GENOMIC DNA]</scope>
    <source>
        <strain evidence="3">DSM 18266</strain>
    </source>
</reference>
<dbReference type="Proteomes" id="UP000471640">
    <property type="component" value="Unassembled WGS sequence"/>
</dbReference>
<dbReference type="InterPro" id="IPR002716">
    <property type="entry name" value="PIN_dom"/>
</dbReference>
<evidence type="ECO:0000259" key="1">
    <source>
        <dbReference type="Pfam" id="PF01850"/>
    </source>
</evidence>
<keyword evidence="3" id="KW-1185">Reference proteome</keyword>
<protein>
    <submittedName>
        <fullName evidence="2">Type II toxin-antitoxin system VapC family toxin</fullName>
    </submittedName>
</protein>
<feature type="domain" description="PIN" evidence="1">
    <location>
        <begin position="5"/>
        <end position="119"/>
    </location>
</feature>
<dbReference type="InterPro" id="IPR029060">
    <property type="entry name" value="PIN-like_dom_sf"/>
</dbReference>
<accession>A0A6P1DSJ7</accession>
<reference evidence="2 3" key="2">
    <citation type="submission" date="2020-02" db="EMBL/GenBank/DDBJ databases">
        <title>Genome sequences of Thiorhodococcus mannitoliphagus and Thiorhodococcus minor, purple sulfur photosynthetic bacteria in the gammaproteobacterial family, Chromatiaceae.</title>
        <authorList>
            <person name="Aviles F.A."/>
            <person name="Meyer T.E."/>
            <person name="Kyndt J.A."/>
        </authorList>
    </citation>
    <scope>NUCLEOTIDE SEQUENCE [LARGE SCALE GENOMIC DNA]</scope>
    <source>
        <strain evidence="2 3">DSM 18266</strain>
    </source>
</reference>
<dbReference type="AlphaFoldDB" id="A0A6P1DSJ7"/>
<proteinExistence type="predicted"/>
<dbReference type="CDD" id="cd18687">
    <property type="entry name" value="PIN_VapC-like"/>
    <property type="match status" value="1"/>
</dbReference>
<evidence type="ECO:0000313" key="2">
    <source>
        <dbReference type="EMBL" id="NEX19901.1"/>
    </source>
</evidence>
<organism evidence="2 3">
    <name type="scientific">Thiorhodococcus mannitoliphagus</name>
    <dbReference type="NCBI Taxonomy" id="329406"/>
    <lineage>
        <taxon>Bacteria</taxon>
        <taxon>Pseudomonadati</taxon>
        <taxon>Pseudomonadota</taxon>
        <taxon>Gammaproteobacteria</taxon>
        <taxon>Chromatiales</taxon>
        <taxon>Chromatiaceae</taxon>
        <taxon>Thiorhodococcus</taxon>
    </lineage>
</organism>
<name>A0A6P1DSJ7_9GAMM</name>